<dbReference type="FunFam" id="3.30.70.1170:FF:000003">
    <property type="entry name" value="16S rRNA (Cytosine(967)-C(5))-methyltransferase RsmB"/>
    <property type="match status" value="1"/>
</dbReference>
<dbReference type="Pfam" id="PF01189">
    <property type="entry name" value="Methyltr_RsmB-F"/>
    <property type="match status" value="1"/>
</dbReference>
<dbReference type="PANTHER" id="PTHR22807">
    <property type="entry name" value="NOP2 YEAST -RELATED NOL1/NOP2/FMU SUN DOMAIN-CONTAINING"/>
    <property type="match status" value="1"/>
</dbReference>
<dbReference type="InterPro" id="IPR049560">
    <property type="entry name" value="MeTrfase_RsmB-F_NOP2_cat"/>
</dbReference>
<evidence type="ECO:0000256" key="10">
    <source>
        <dbReference type="ARBA" id="ARBA00030399"/>
    </source>
</evidence>
<dbReference type="KEGG" id="dmi:Desmer_3777"/>
<dbReference type="InterPro" id="IPR029063">
    <property type="entry name" value="SAM-dependent_MTases_sf"/>
</dbReference>
<dbReference type="GO" id="GO:0003723">
    <property type="term" value="F:RNA binding"/>
    <property type="evidence" value="ECO:0007669"/>
    <property type="project" value="UniProtKB-UniRule"/>
</dbReference>
<keyword evidence="9 13" id="KW-0694">RNA-binding</keyword>
<dbReference type="RefSeq" id="WP_014904522.1">
    <property type="nucleotide sequence ID" value="NC_018515.1"/>
</dbReference>
<evidence type="ECO:0000256" key="7">
    <source>
        <dbReference type="ARBA" id="ARBA00022679"/>
    </source>
</evidence>
<evidence type="ECO:0000313" key="16">
    <source>
        <dbReference type="Proteomes" id="UP000005262"/>
    </source>
</evidence>
<dbReference type="InterPro" id="IPR001678">
    <property type="entry name" value="MeTrfase_RsmB-F_NOP2_dom"/>
</dbReference>
<comment type="catalytic activity">
    <reaction evidence="12">
        <text>cytidine(967) in 16S rRNA + S-adenosyl-L-methionine = 5-methylcytidine(967) in 16S rRNA + S-adenosyl-L-homocysteine + H(+)</text>
        <dbReference type="Rhea" id="RHEA:42748"/>
        <dbReference type="Rhea" id="RHEA-COMP:10219"/>
        <dbReference type="Rhea" id="RHEA-COMP:10220"/>
        <dbReference type="ChEBI" id="CHEBI:15378"/>
        <dbReference type="ChEBI" id="CHEBI:57856"/>
        <dbReference type="ChEBI" id="CHEBI:59789"/>
        <dbReference type="ChEBI" id="CHEBI:74483"/>
        <dbReference type="ChEBI" id="CHEBI:82748"/>
        <dbReference type="EC" id="2.1.1.176"/>
    </reaction>
</comment>
<keyword evidence="7 13" id="KW-0808">Transferase</keyword>
<dbReference type="Gene3D" id="1.10.940.10">
    <property type="entry name" value="NusB-like"/>
    <property type="match status" value="1"/>
</dbReference>
<dbReference type="HOGENOM" id="CLU_005316_0_1_9"/>
<feature type="binding site" evidence="13">
    <location>
        <position position="284"/>
    </location>
    <ligand>
        <name>S-adenosyl-L-methionine</name>
        <dbReference type="ChEBI" id="CHEBI:59789"/>
    </ligand>
</feature>
<keyword evidence="8 13" id="KW-0949">S-adenosyl-L-methionine</keyword>
<dbReference type="Gene3D" id="3.40.50.150">
    <property type="entry name" value="Vaccinia Virus protein VP39"/>
    <property type="match status" value="1"/>
</dbReference>
<dbReference type="FunFam" id="3.40.50.150:FF:000022">
    <property type="entry name" value="Ribosomal RNA small subunit methyltransferase B"/>
    <property type="match status" value="1"/>
</dbReference>
<dbReference type="SUPFAM" id="SSF48013">
    <property type="entry name" value="NusB-like"/>
    <property type="match status" value="1"/>
</dbReference>
<evidence type="ECO:0000256" key="1">
    <source>
        <dbReference type="ARBA" id="ARBA00002724"/>
    </source>
</evidence>
<sequence>MIKETARGMAVNLLTRVEVEGAYANLLLQKNISRLTDSRDRQFVTLLVNGVLKHRLTLDYALRKHLSKPMSSLPHEVRAILRIGAFQILYVDKVPPAAAINESVELAKNYPKFPGLVNVVLRKVMEKGWDIPWPDLKREPARYLSVRYSHPEWLILRWLKRWGAQETEALCKVNNEPAQTWIRTNTLKISREALKERLISEGISVELGLLVPESLKIQDFGALEQLASFQEGLFTVQDESSQLVAHVVDPKPGQSVLDTCSAPGGKSTHLAQLMQNKGEIQAFDIHNHKLELIGQLATKLGITIIQPQFGDARDLPGIRLESQDRVLVDVPCSGLGVLRRRADLRWQKEEQGLLELPSLQFAILERAASCVKDGGTLVYSTCTIEPEENFELVKKFRIAHPEFEPVNLVEDLPFKLEEKRDIQQAYKGMLQLMPHRHGTDGFFLAKFRRTNPQE</sequence>
<dbReference type="InterPro" id="IPR006027">
    <property type="entry name" value="NusB_RsmB_TIM44"/>
</dbReference>
<evidence type="ECO:0000256" key="9">
    <source>
        <dbReference type="ARBA" id="ARBA00022884"/>
    </source>
</evidence>
<dbReference type="SUPFAM" id="SSF53335">
    <property type="entry name" value="S-adenosyl-L-methionine-dependent methyltransferases"/>
    <property type="match status" value="1"/>
</dbReference>
<evidence type="ECO:0000256" key="8">
    <source>
        <dbReference type="ARBA" id="ARBA00022691"/>
    </source>
</evidence>
<dbReference type="NCBIfam" id="NF011494">
    <property type="entry name" value="PRK14902.1"/>
    <property type="match status" value="1"/>
</dbReference>
<dbReference type="GO" id="GO:0008649">
    <property type="term" value="F:rRNA methyltransferase activity"/>
    <property type="evidence" value="ECO:0007669"/>
    <property type="project" value="InterPro"/>
</dbReference>
<dbReference type="CDD" id="cd02440">
    <property type="entry name" value="AdoMet_MTases"/>
    <property type="match status" value="1"/>
</dbReference>
<dbReference type="eggNOG" id="COG0781">
    <property type="taxonomic scope" value="Bacteria"/>
</dbReference>
<feature type="binding site" evidence="13">
    <location>
        <position position="311"/>
    </location>
    <ligand>
        <name>S-adenosyl-L-methionine</name>
        <dbReference type="ChEBI" id="CHEBI:59789"/>
    </ligand>
</feature>
<dbReference type="eggNOG" id="COG0144">
    <property type="taxonomic scope" value="Bacteria"/>
</dbReference>
<dbReference type="PANTHER" id="PTHR22807:SF53">
    <property type="entry name" value="RIBOSOMAL RNA SMALL SUBUNIT METHYLTRANSFERASE B-RELATED"/>
    <property type="match status" value="1"/>
</dbReference>
<dbReference type="InterPro" id="IPR004573">
    <property type="entry name" value="rRNA_ssu_MeTfrase_B"/>
</dbReference>
<feature type="binding site" evidence="13">
    <location>
        <begin position="260"/>
        <end position="266"/>
    </location>
    <ligand>
        <name>S-adenosyl-L-methionine</name>
        <dbReference type="ChEBI" id="CHEBI:59789"/>
    </ligand>
</feature>
<proteinExistence type="inferred from homology"/>
<accession>J7J2T6</accession>
<protein>
    <recommendedName>
        <fullName evidence="3">16S rRNA (cytosine(967)-C(5))-methyltransferase</fullName>
        <ecNumber evidence="3">2.1.1.176</ecNumber>
    </recommendedName>
    <alternativeName>
        <fullName evidence="10">16S rRNA m5C967 methyltransferase</fullName>
    </alternativeName>
    <alternativeName>
        <fullName evidence="11">rRNA (cytosine-C(5)-)-methyltransferase RsmB</fullName>
    </alternativeName>
</protein>
<evidence type="ECO:0000256" key="4">
    <source>
        <dbReference type="ARBA" id="ARBA00022490"/>
    </source>
</evidence>
<keyword evidence="5" id="KW-0698">rRNA processing</keyword>
<dbReference type="OrthoDB" id="9810297at2"/>
<keyword evidence="16" id="KW-1185">Reference proteome</keyword>
<organism evidence="15 16">
    <name type="scientific">Desulfosporosinus meridiei (strain ATCC BAA-275 / DSM 13257 / KCTC 12902 / NCIMB 13706 / S10)</name>
    <dbReference type="NCBI Taxonomy" id="768704"/>
    <lineage>
        <taxon>Bacteria</taxon>
        <taxon>Bacillati</taxon>
        <taxon>Bacillota</taxon>
        <taxon>Clostridia</taxon>
        <taxon>Eubacteriales</taxon>
        <taxon>Desulfitobacteriaceae</taxon>
        <taxon>Desulfosporosinus</taxon>
    </lineage>
</organism>
<feature type="binding site" evidence="13">
    <location>
        <position position="329"/>
    </location>
    <ligand>
        <name>S-adenosyl-L-methionine</name>
        <dbReference type="ChEBI" id="CHEBI:59789"/>
    </ligand>
</feature>
<evidence type="ECO:0000256" key="3">
    <source>
        <dbReference type="ARBA" id="ARBA00012140"/>
    </source>
</evidence>
<dbReference type="GO" id="GO:0005737">
    <property type="term" value="C:cytoplasm"/>
    <property type="evidence" value="ECO:0007669"/>
    <property type="project" value="UniProtKB-SubCell"/>
</dbReference>
<evidence type="ECO:0000259" key="14">
    <source>
        <dbReference type="PROSITE" id="PS51686"/>
    </source>
</evidence>
<feature type="domain" description="SAM-dependent MTase RsmB/NOP-type" evidence="14">
    <location>
        <begin position="170"/>
        <end position="450"/>
    </location>
</feature>
<comment type="similarity">
    <text evidence="13">Belongs to the class I-like SAM-binding methyltransferase superfamily. RsmB/NOP family.</text>
</comment>
<dbReference type="PRINTS" id="PR02008">
    <property type="entry name" value="RCMTFAMILY"/>
</dbReference>
<dbReference type="InterPro" id="IPR035926">
    <property type="entry name" value="NusB-like_sf"/>
</dbReference>
<evidence type="ECO:0000313" key="15">
    <source>
        <dbReference type="EMBL" id="AFQ45613.1"/>
    </source>
</evidence>
<reference evidence="15 16" key="1">
    <citation type="journal article" date="2012" name="J. Bacteriol.">
        <title>Complete genome sequences of Desulfosporosinus orientis DSM765T, Desulfosporosinus youngiae DSM17734T, Desulfosporosinus meridiei DSM13257T, and Desulfosporosinus acidiphilus DSM22704T.</title>
        <authorList>
            <person name="Pester M."/>
            <person name="Brambilla E."/>
            <person name="Alazard D."/>
            <person name="Rattei T."/>
            <person name="Weinmaier T."/>
            <person name="Han J."/>
            <person name="Lucas S."/>
            <person name="Lapidus A."/>
            <person name="Cheng J.F."/>
            <person name="Goodwin L."/>
            <person name="Pitluck S."/>
            <person name="Peters L."/>
            <person name="Ovchinnikova G."/>
            <person name="Teshima H."/>
            <person name="Detter J.C."/>
            <person name="Han C.S."/>
            <person name="Tapia R."/>
            <person name="Land M.L."/>
            <person name="Hauser L."/>
            <person name="Kyrpides N.C."/>
            <person name="Ivanova N.N."/>
            <person name="Pagani I."/>
            <person name="Huntmann M."/>
            <person name="Wei C.L."/>
            <person name="Davenport K.W."/>
            <person name="Daligault H."/>
            <person name="Chain P.S."/>
            <person name="Chen A."/>
            <person name="Mavromatis K."/>
            <person name="Markowitz V."/>
            <person name="Szeto E."/>
            <person name="Mikhailova N."/>
            <person name="Pati A."/>
            <person name="Wagner M."/>
            <person name="Woyke T."/>
            <person name="Ollivier B."/>
            <person name="Klenk H.P."/>
            <person name="Spring S."/>
            <person name="Loy A."/>
        </authorList>
    </citation>
    <scope>NUCLEOTIDE SEQUENCE [LARGE SCALE GENOMIC DNA]</scope>
    <source>
        <strain evidence="16">ATCC BAA-275 / DSM 13257 / NCIMB 13706 / S10</strain>
    </source>
</reference>
<evidence type="ECO:0000256" key="5">
    <source>
        <dbReference type="ARBA" id="ARBA00022552"/>
    </source>
</evidence>
<gene>
    <name evidence="15" type="ordered locus">Desmer_3777</name>
</gene>
<evidence type="ECO:0000256" key="11">
    <source>
        <dbReference type="ARBA" id="ARBA00031088"/>
    </source>
</evidence>
<dbReference type="STRING" id="768704.Desmer_3777"/>
<dbReference type="Pfam" id="PF01029">
    <property type="entry name" value="NusB"/>
    <property type="match status" value="1"/>
</dbReference>
<dbReference type="EC" id="2.1.1.176" evidence="3"/>
<keyword evidence="6 13" id="KW-0489">Methyltransferase</keyword>
<dbReference type="Pfam" id="PF22458">
    <property type="entry name" value="RsmF-B_ferredox"/>
    <property type="match status" value="1"/>
</dbReference>
<comment type="subcellular location">
    <subcellularLocation>
        <location evidence="2">Cytoplasm</location>
    </subcellularLocation>
</comment>
<evidence type="ECO:0000256" key="12">
    <source>
        <dbReference type="ARBA" id="ARBA00047283"/>
    </source>
</evidence>
<feature type="active site" description="Nucleophile" evidence="13">
    <location>
        <position position="382"/>
    </location>
</feature>
<keyword evidence="4" id="KW-0963">Cytoplasm</keyword>
<evidence type="ECO:0000256" key="2">
    <source>
        <dbReference type="ARBA" id="ARBA00004496"/>
    </source>
</evidence>
<comment type="function">
    <text evidence="1">Specifically methylates the cytosine at position 967 (m5C967) of 16S rRNA.</text>
</comment>
<evidence type="ECO:0000256" key="6">
    <source>
        <dbReference type="ARBA" id="ARBA00022603"/>
    </source>
</evidence>
<dbReference type="Gene3D" id="3.30.70.1170">
    <property type="entry name" value="Sun protein, domain 3"/>
    <property type="match status" value="1"/>
</dbReference>
<reference evidence="16" key="2">
    <citation type="submission" date="2012-08" db="EMBL/GenBank/DDBJ databases">
        <title>Finished genome of Desulfosporosinus meridiei DSM 13257.</title>
        <authorList>
            <person name="Huntemann M."/>
            <person name="Wei C.-L."/>
            <person name="Han J."/>
            <person name="Detter J.C."/>
            <person name="Han C."/>
            <person name="Davenport K."/>
            <person name="Daligault H."/>
            <person name="Erkkila T."/>
            <person name="Gu W."/>
            <person name="Munk A.C.C."/>
            <person name="Teshima H."/>
            <person name="Xu Y."/>
            <person name="Chain P."/>
            <person name="Tapia R."/>
            <person name="Chen A."/>
            <person name="Krypides N."/>
            <person name="Mavromatis K."/>
            <person name="Markowitz V."/>
            <person name="Szeto E."/>
            <person name="Ivanova N."/>
            <person name="Mikhailova N."/>
            <person name="Ovchinnikova G."/>
            <person name="Pagani I."/>
            <person name="Pati A."/>
            <person name="Goodwin L."/>
            <person name="Peters L."/>
            <person name="Pitluck S."/>
            <person name="Woyke T."/>
            <person name="Pester M."/>
            <person name="Spring S."/>
            <person name="Ollivier B."/>
            <person name="Rattei T."/>
            <person name="Klenk H.-P."/>
            <person name="Wagner M."/>
            <person name="Loy A."/>
        </authorList>
    </citation>
    <scope>NUCLEOTIDE SEQUENCE [LARGE SCALE GENOMIC DNA]</scope>
    <source>
        <strain evidence="16">ATCC BAA-275 / DSM 13257 / NCIMB 13706 / S10</strain>
    </source>
</reference>
<name>J7J2T6_DESMD</name>
<dbReference type="InterPro" id="IPR054728">
    <property type="entry name" value="RsmB-like_ferredoxin"/>
</dbReference>
<dbReference type="AlphaFoldDB" id="J7J2T6"/>
<evidence type="ECO:0000256" key="13">
    <source>
        <dbReference type="PROSITE-ProRule" id="PRU01023"/>
    </source>
</evidence>
<dbReference type="PROSITE" id="PS51686">
    <property type="entry name" value="SAM_MT_RSMB_NOP"/>
    <property type="match status" value="1"/>
</dbReference>
<dbReference type="NCBIfam" id="TIGR00563">
    <property type="entry name" value="rsmB"/>
    <property type="match status" value="1"/>
</dbReference>
<dbReference type="EMBL" id="CP003629">
    <property type="protein sequence ID" value="AFQ45613.1"/>
    <property type="molecule type" value="Genomic_DNA"/>
</dbReference>
<dbReference type="Proteomes" id="UP000005262">
    <property type="component" value="Chromosome"/>
</dbReference>
<dbReference type="InterPro" id="IPR023267">
    <property type="entry name" value="RCMT"/>
</dbReference>
<dbReference type="GO" id="GO:0006355">
    <property type="term" value="P:regulation of DNA-templated transcription"/>
    <property type="evidence" value="ECO:0007669"/>
    <property type="project" value="InterPro"/>
</dbReference>